<protein>
    <recommendedName>
        <fullName evidence="7">Flagellar biosynthesis protein FlhA</fullName>
    </recommendedName>
</protein>
<dbReference type="PANTHER" id="PTHR30161">
    <property type="entry name" value="FLAGELLAR EXPORT PROTEIN, MEMBRANE FLHA SUBUNIT-RELATED"/>
    <property type="match status" value="1"/>
</dbReference>
<feature type="transmembrane region" description="Helical" evidence="7">
    <location>
        <begin position="12"/>
        <end position="29"/>
    </location>
</feature>
<dbReference type="Gene3D" id="3.40.50.12790">
    <property type="entry name" value="FHIPEP family, domain 4"/>
    <property type="match status" value="1"/>
</dbReference>
<evidence type="ECO:0000313" key="9">
    <source>
        <dbReference type="Proteomes" id="UP000316598"/>
    </source>
</evidence>
<feature type="transmembrane region" description="Helical" evidence="7">
    <location>
        <begin position="66"/>
        <end position="86"/>
    </location>
</feature>
<evidence type="ECO:0000256" key="6">
    <source>
        <dbReference type="ARBA" id="ARBA00023136"/>
    </source>
</evidence>
<dbReference type="Gene3D" id="1.10.8.540">
    <property type="entry name" value="FHIPEP family, domain 3"/>
    <property type="match status" value="1"/>
</dbReference>
<comment type="subcellular location">
    <subcellularLocation>
        <location evidence="1 7">Cell membrane</location>
        <topology evidence="1 7">Multi-pass membrane protein</topology>
    </subcellularLocation>
</comment>
<keyword evidence="6 7" id="KW-0472">Membrane</keyword>
<keyword evidence="7" id="KW-1005">Bacterial flagellum biogenesis</keyword>
<evidence type="ECO:0000256" key="3">
    <source>
        <dbReference type="ARBA" id="ARBA00022475"/>
    </source>
</evidence>
<accession>A0A5C5WSJ5</accession>
<dbReference type="GO" id="GO:0005886">
    <property type="term" value="C:plasma membrane"/>
    <property type="evidence" value="ECO:0007669"/>
    <property type="project" value="UniProtKB-SubCell"/>
</dbReference>
<proteinExistence type="inferred from homology"/>
<feature type="transmembrane region" description="Helical" evidence="7">
    <location>
        <begin position="241"/>
        <end position="260"/>
    </location>
</feature>
<dbReference type="InterPro" id="IPR042193">
    <property type="entry name" value="FHIPEP_3"/>
</dbReference>
<dbReference type="GO" id="GO:0009306">
    <property type="term" value="P:protein secretion"/>
    <property type="evidence" value="ECO:0007669"/>
    <property type="project" value="InterPro"/>
</dbReference>
<dbReference type="GO" id="GO:0044780">
    <property type="term" value="P:bacterial-type flagellum assembly"/>
    <property type="evidence" value="ECO:0007669"/>
    <property type="project" value="InterPro"/>
</dbReference>
<keyword evidence="3 7" id="KW-1003">Cell membrane</keyword>
<gene>
    <name evidence="7 8" type="primary">flhA</name>
    <name evidence="8" type="ORF">Pla22_07590</name>
</gene>
<dbReference type="PANTHER" id="PTHR30161:SF1">
    <property type="entry name" value="FLAGELLAR BIOSYNTHESIS PROTEIN FLHA-RELATED"/>
    <property type="match status" value="1"/>
</dbReference>
<keyword evidence="7" id="KW-0653">Protein transport</keyword>
<keyword evidence="7" id="KW-0813">Transport</keyword>
<keyword evidence="8" id="KW-0966">Cell projection</keyword>
<organism evidence="8 9">
    <name type="scientific">Rubripirellula amarantea</name>
    <dbReference type="NCBI Taxonomy" id="2527999"/>
    <lineage>
        <taxon>Bacteria</taxon>
        <taxon>Pseudomonadati</taxon>
        <taxon>Planctomycetota</taxon>
        <taxon>Planctomycetia</taxon>
        <taxon>Pirellulales</taxon>
        <taxon>Pirellulaceae</taxon>
        <taxon>Rubripirellula</taxon>
    </lineage>
</organism>
<evidence type="ECO:0000256" key="4">
    <source>
        <dbReference type="ARBA" id="ARBA00022692"/>
    </source>
</evidence>
<keyword evidence="8" id="KW-0282">Flagellum</keyword>
<comment type="caution">
    <text evidence="8">The sequence shown here is derived from an EMBL/GenBank/DDBJ whole genome shotgun (WGS) entry which is preliminary data.</text>
</comment>
<keyword evidence="7" id="KW-1006">Bacterial flagellum protein export</keyword>
<dbReference type="PIRSF" id="PIRSF005419">
    <property type="entry name" value="FlhA"/>
    <property type="match status" value="1"/>
</dbReference>
<keyword evidence="5 7" id="KW-1133">Transmembrane helix</keyword>
<reference evidence="8 9" key="1">
    <citation type="submission" date="2019-02" db="EMBL/GenBank/DDBJ databases">
        <title>Deep-cultivation of Planctomycetes and their phenomic and genomic characterization uncovers novel biology.</title>
        <authorList>
            <person name="Wiegand S."/>
            <person name="Jogler M."/>
            <person name="Boedeker C."/>
            <person name="Pinto D."/>
            <person name="Vollmers J."/>
            <person name="Rivas-Marin E."/>
            <person name="Kohn T."/>
            <person name="Peeters S.H."/>
            <person name="Heuer A."/>
            <person name="Rast P."/>
            <person name="Oberbeckmann S."/>
            <person name="Bunk B."/>
            <person name="Jeske O."/>
            <person name="Meyerdierks A."/>
            <person name="Storesund J.E."/>
            <person name="Kallscheuer N."/>
            <person name="Luecker S."/>
            <person name="Lage O.M."/>
            <person name="Pohl T."/>
            <person name="Merkel B.J."/>
            <person name="Hornburger P."/>
            <person name="Mueller R.-W."/>
            <person name="Bruemmer F."/>
            <person name="Labrenz M."/>
            <person name="Spormann A.M."/>
            <person name="Op Den Camp H."/>
            <person name="Overmann J."/>
            <person name="Amann R."/>
            <person name="Jetten M.S.M."/>
            <person name="Mascher T."/>
            <person name="Medema M.H."/>
            <person name="Devos D.P."/>
            <person name="Kaster A.-K."/>
            <person name="Ovreas L."/>
            <person name="Rohde M."/>
            <person name="Galperin M.Y."/>
            <person name="Jogler C."/>
        </authorList>
    </citation>
    <scope>NUCLEOTIDE SEQUENCE [LARGE SCALE GENOMIC DNA]</scope>
    <source>
        <strain evidence="8 9">Pla22</strain>
    </source>
</reference>
<dbReference type="PRINTS" id="PR00949">
    <property type="entry name" value="TYPE3IMAPROT"/>
</dbReference>
<comment type="similarity">
    <text evidence="2 7">Belongs to the FHIPEP (flagella/HR/invasion proteins export pore) family.</text>
</comment>
<dbReference type="EMBL" id="SJPI01000001">
    <property type="protein sequence ID" value="TWT53131.1"/>
    <property type="molecule type" value="Genomic_DNA"/>
</dbReference>
<dbReference type="InterPro" id="IPR042194">
    <property type="entry name" value="FHIPEP_1"/>
</dbReference>
<sequence length="689" mass="74273">MMQWLMRYRDLVLPLGIIGCLVVILMPLPPILMDMLLAANVTVGVIVLVTTIYISTPLEFSVFPSLLLATTLARLVLNVATTRLILTGADDRGMQAAGGVIQGFGEFVAGDRLEVGLIIFVIIVLIQFIVITKGATRISEVAARFALDGMPGRQMAIDADLNAGLIDEKQAQSRREEIAAQADFYGAMDGASKFVRGDAIAGIIITIVNVIGGLYIGVMQAGMSLGEAGALFTKLTIGDGLVSQVPALLISLAAGLLVTRSAQKANLPVQFLQQLLGNPKALFVAGGFLLLLITTSLPAIPMATLGCGCIGLAVVMNRASSQQVVTDANKAEADAKAASAPPEKRVEDYLSVDPMEMSIGLGLLSLADPARGGDLMQRITGVRNAIATDIGIILPKVRVRDEMSLGEFEYEIRIGGNPIGRAMVFPGKLLAIDGGNTTGVIEGEPTRDPTFGEPAVWIDPMRREQAAIYGYTTVEPGAVLVTHLQEISRRHADELLSRDATKHLIDELKESAPTVVDELIPGLMKISDVQQVLHLLLREDVPVRQLGIIMETLGDFASKTKDPIWLCEYVRHRLARTISSRYRDEQGRLHVVALDPAMEDRIAAGLEHNDRGLFVRMSPSAIDTTCERIQEAVKKLVTSGRPPVILVSPRIRPGLRQITASTMPRLRILSYNEITQDTKIESHGVVSDA</sequence>
<keyword evidence="8" id="KW-0969">Cilium</keyword>
<dbReference type="InterPro" id="IPR042196">
    <property type="entry name" value="FHIPEP_4"/>
</dbReference>
<feature type="transmembrane region" description="Helical" evidence="7">
    <location>
        <begin position="199"/>
        <end position="221"/>
    </location>
</feature>
<evidence type="ECO:0000256" key="2">
    <source>
        <dbReference type="ARBA" id="ARBA00008835"/>
    </source>
</evidence>
<dbReference type="AlphaFoldDB" id="A0A5C5WSJ5"/>
<dbReference type="InterPro" id="IPR001712">
    <property type="entry name" value="T3SS_FHIPEP"/>
</dbReference>
<dbReference type="Gene3D" id="3.40.30.60">
    <property type="entry name" value="FHIPEP family, domain 1"/>
    <property type="match status" value="1"/>
</dbReference>
<feature type="transmembrane region" description="Helical" evidence="7">
    <location>
        <begin position="281"/>
        <end position="300"/>
    </location>
</feature>
<keyword evidence="4 7" id="KW-0812">Transmembrane</keyword>
<dbReference type="InterPro" id="IPR006301">
    <property type="entry name" value="FlhA"/>
</dbReference>
<evidence type="ECO:0000256" key="7">
    <source>
        <dbReference type="RuleBase" id="RU364093"/>
    </source>
</evidence>
<feature type="transmembrane region" description="Helical" evidence="7">
    <location>
        <begin position="35"/>
        <end position="54"/>
    </location>
</feature>
<evidence type="ECO:0000313" key="8">
    <source>
        <dbReference type="EMBL" id="TWT53131.1"/>
    </source>
</evidence>
<name>A0A5C5WSJ5_9BACT</name>
<keyword evidence="9" id="KW-1185">Reference proteome</keyword>
<evidence type="ECO:0000256" key="5">
    <source>
        <dbReference type="ARBA" id="ARBA00022989"/>
    </source>
</evidence>
<dbReference type="Pfam" id="PF00771">
    <property type="entry name" value="FHIPEP"/>
    <property type="match status" value="1"/>
</dbReference>
<feature type="transmembrane region" description="Helical" evidence="7">
    <location>
        <begin position="115"/>
        <end position="135"/>
    </location>
</feature>
<dbReference type="NCBIfam" id="TIGR01398">
    <property type="entry name" value="FlhA"/>
    <property type="match status" value="1"/>
</dbReference>
<dbReference type="Proteomes" id="UP000316598">
    <property type="component" value="Unassembled WGS sequence"/>
</dbReference>
<evidence type="ECO:0000256" key="1">
    <source>
        <dbReference type="ARBA" id="ARBA00004651"/>
    </source>
</evidence>
<comment type="function">
    <text evidence="7">Required for formation of the rod structure of the flagellar apparatus. Together with FliI and FliH, may constitute the export apparatus of flagellin.</text>
</comment>